<accession>A0A6I4UXF4</accession>
<reference evidence="2 3" key="1">
    <citation type="submission" date="2019-12" db="EMBL/GenBank/DDBJ databases">
        <title>Genomic-based taxomic classification of the family Erythrobacteraceae.</title>
        <authorList>
            <person name="Xu L."/>
        </authorList>
    </citation>
    <scope>NUCLEOTIDE SEQUENCE [LARGE SCALE GENOMIC DNA]</scope>
    <source>
        <strain evidence="2 3">SW-109</strain>
    </source>
</reference>
<protein>
    <recommendedName>
        <fullName evidence="4">Tetratricopeptide repeat protein</fullName>
    </recommendedName>
</protein>
<gene>
    <name evidence="2" type="ORF">GRI43_04210</name>
</gene>
<evidence type="ECO:0000313" key="2">
    <source>
        <dbReference type="EMBL" id="MXP46599.1"/>
    </source>
</evidence>
<dbReference type="AlphaFoldDB" id="A0A6I4UXF4"/>
<evidence type="ECO:0000256" key="1">
    <source>
        <dbReference type="SAM" id="SignalP"/>
    </source>
</evidence>
<dbReference type="Proteomes" id="UP000471435">
    <property type="component" value="Unassembled WGS sequence"/>
</dbReference>
<dbReference type="InterPro" id="IPR011990">
    <property type="entry name" value="TPR-like_helical_dom_sf"/>
</dbReference>
<evidence type="ECO:0008006" key="4">
    <source>
        <dbReference type="Google" id="ProtNLM"/>
    </source>
</evidence>
<keyword evidence="1" id="KW-0732">Signal</keyword>
<dbReference type="OrthoDB" id="7325958at2"/>
<keyword evidence="3" id="KW-1185">Reference proteome</keyword>
<proteinExistence type="predicted"/>
<dbReference type="SUPFAM" id="SSF48452">
    <property type="entry name" value="TPR-like"/>
    <property type="match status" value="1"/>
</dbReference>
<evidence type="ECO:0000313" key="3">
    <source>
        <dbReference type="Proteomes" id="UP000471435"/>
    </source>
</evidence>
<sequence>MFAIARTKPSRRTGSSLALAIALASGTALGLVAFEAPAHAAKKKKKESAPKANYSKNFVKVYQTVNELLTGENADPVAAKAAVPGMLEQIETDDDKRLAGSVLFNVGRENDDVAMQRRGFDMMIESGKVAATELPQYLVNSGEFARQAGDYDAARARFAQAIDAGYTGDLVSVVASTYFDNDQYAEGVKYLRQNIDKAAAAGKVPTEIWIDVGFSVAYNNDLVEDAIALSMQAIEYYPSDKNWANAFAVQRNTLDMSDDITLDLLRLAAAKGALSSDRDYSDYIQAADAIRLPGEVSRILNEAVSKGVLKTSDPFVAEAKSASESRLSADRAELPAYERDAKKPGAKPVAVNVAADLLYSYGEPAKAEEIYAIAATLPGLDSNRVMTRMGMAQVAQGKFAEAKETFAKVTGARAYVARLWSTYADTQMEAEPALDAAPEASS</sequence>
<comment type="caution">
    <text evidence="2">The sequence shown here is derived from an EMBL/GenBank/DDBJ whole genome shotgun (WGS) entry which is preliminary data.</text>
</comment>
<feature type="signal peptide" evidence="1">
    <location>
        <begin position="1"/>
        <end position="30"/>
    </location>
</feature>
<dbReference type="EMBL" id="WTYP01000001">
    <property type="protein sequence ID" value="MXP46599.1"/>
    <property type="molecule type" value="Genomic_DNA"/>
</dbReference>
<name>A0A6I4UXF4_9SPHN</name>
<dbReference type="RefSeq" id="WP_160729816.1">
    <property type="nucleotide sequence ID" value="NZ_CANLWR010000001.1"/>
</dbReference>
<feature type="chain" id="PRO_5026007764" description="Tetratricopeptide repeat protein" evidence="1">
    <location>
        <begin position="31"/>
        <end position="442"/>
    </location>
</feature>
<organism evidence="2 3">
    <name type="scientific">Pontixanthobacter luteolus</name>
    <dbReference type="NCBI Taxonomy" id="295089"/>
    <lineage>
        <taxon>Bacteria</taxon>
        <taxon>Pseudomonadati</taxon>
        <taxon>Pseudomonadota</taxon>
        <taxon>Alphaproteobacteria</taxon>
        <taxon>Sphingomonadales</taxon>
        <taxon>Erythrobacteraceae</taxon>
        <taxon>Pontixanthobacter</taxon>
    </lineage>
</organism>
<dbReference type="Gene3D" id="1.25.40.10">
    <property type="entry name" value="Tetratricopeptide repeat domain"/>
    <property type="match status" value="1"/>
</dbReference>